<feature type="domain" description="ATP-dependent DNA ligase family profile" evidence="5">
    <location>
        <begin position="108"/>
        <end position="261"/>
    </location>
</feature>
<dbReference type="SUPFAM" id="SSF56091">
    <property type="entry name" value="DNA ligase/mRNA capping enzyme, catalytic domain"/>
    <property type="match status" value="1"/>
</dbReference>
<dbReference type="CDD" id="cd07971">
    <property type="entry name" value="OBF_DNA_ligase_LigD"/>
    <property type="match status" value="1"/>
</dbReference>
<reference evidence="6 7" key="1">
    <citation type="submission" date="2024-09" db="EMBL/GenBank/DDBJ databases">
        <authorList>
            <person name="Sun Q."/>
            <person name="Mori K."/>
        </authorList>
    </citation>
    <scope>NUCLEOTIDE SEQUENCE [LARGE SCALE GENOMIC DNA]</scope>
    <source>
        <strain evidence="6 7">JCM 12763</strain>
    </source>
</reference>
<keyword evidence="7" id="KW-1185">Reference proteome</keyword>
<dbReference type="PANTHER" id="PTHR45674">
    <property type="entry name" value="DNA LIGASE 1/3 FAMILY MEMBER"/>
    <property type="match status" value="1"/>
</dbReference>
<evidence type="ECO:0000256" key="4">
    <source>
        <dbReference type="ARBA" id="ARBA00034003"/>
    </source>
</evidence>
<evidence type="ECO:0000313" key="6">
    <source>
        <dbReference type="EMBL" id="MFB9731512.1"/>
    </source>
</evidence>
<dbReference type="InterPro" id="IPR050191">
    <property type="entry name" value="ATP-dep_DNA_ligase"/>
</dbReference>
<evidence type="ECO:0000256" key="3">
    <source>
        <dbReference type="ARBA" id="ARBA00022598"/>
    </source>
</evidence>
<evidence type="ECO:0000259" key="5">
    <source>
        <dbReference type="PROSITE" id="PS50160"/>
    </source>
</evidence>
<evidence type="ECO:0000256" key="2">
    <source>
        <dbReference type="ARBA" id="ARBA00012727"/>
    </source>
</evidence>
<dbReference type="Gene3D" id="3.30.470.30">
    <property type="entry name" value="DNA ligase/mRNA capping enzyme"/>
    <property type="match status" value="1"/>
</dbReference>
<evidence type="ECO:0000256" key="1">
    <source>
        <dbReference type="ARBA" id="ARBA00007572"/>
    </source>
</evidence>
<gene>
    <name evidence="6" type="ORF">ACFFN0_05605</name>
</gene>
<dbReference type="PROSITE" id="PS50160">
    <property type="entry name" value="DNA_LIGASE_A3"/>
    <property type="match status" value="1"/>
</dbReference>
<protein>
    <recommendedName>
        <fullName evidence="2">DNA ligase (ATP)</fullName>
        <ecNumber evidence="2">6.5.1.1</ecNumber>
    </recommendedName>
</protein>
<evidence type="ECO:0000313" key="7">
    <source>
        <dbReference type="Proteomes" id="UP001589613"/>
    </source>
</evidence>
<dbReference type="Proteomes" id="UP001589613">
    <property type="component" value="Unassembled WGS sequence"/>
</dbReference>
<dbReference type="EMBL" id="JBHMAX010000012">
    <property type="protein sequence ID" value="MFB9731512.1"/>
    <property type="molecule type" value="Genomic_DNA"/>
</dbReference>
<dbReference type="SUPFAM" id="SSF50249">
    <property type="entry name" value="Nucleic acid-binding proteins"/>
    <property type="match status" value="1"/>
</dbReference>
<dbReference type="GO" id="GO:0016874">
    <property type="term" value="F:ligase activity"/>
    <property type="evidence" value="ECO:0007669"/>
    <property type="project" value="UniProtKB-KW"/>
</dbReference>
<dbReference type="EC" id="6.5.1.1" evidence="2"/>
<dbReference type="Gene3D" id="3.30.1490.70">
    <property type="match status" value="1"/>
</dbReference>
<dbReference type="InterPro" id="IPR012340">
    <property type="entry name" value="NA-bd_OB-fold"/>
</dbReference>
<dbReference type="InterPro" id="IPR012310">
    <property type="entry name" value="DNA_ligase_ATP-dep_cent"/>
</dbReference>
<dbReference type="Pfam" id="PF01068">
    <property type="entry name" value="DNA_ligase_A_M"/>
    <property type="match status" value="1"/>
</dbReference>
<name>A0ABV5V131_9MICO</name>
<sequence>MRPMLATPGDPRTGPPAGASWAHEIKWDGIRVLADVHGGRLRLLTRSGRDIAVALPELQSLATVGEDLLLDGEAVTMIGGRPSFSHVVDRVHTTSATAAAQLARTRPVTYLAFDLLRLDGLDLTGLPWTARRSALEDLLDDVPGVQVPPVFDDGRQLLAATGEQGLEGVVSKRRSAPYQPGRRSPDWLKFPHRDRRSVVVGGWRVQTGTADRLGALHVGLPVDDGSGAAARDDRGRLRLTYLGRVGSGLAGRAGDRLQAVLRQVPVAPYPFTTDIPRPEAAGSTWLEPQVVVDVASLGITPGLGRLRQPSFQGVRPDVAPEDLLEVAP</sequence>
<dbReference type="InterPro" id="IPR012309">
    <property type="entry name" value="DNA_ligase_ATP-dep_C"/>
</dbReference>
<dbReference type="CDD" id="cd07906">
    <property type="entry name" value="Adenylation_DNA_ligase_LigD_LigC"/>
    <property type="match status" value="1"/>
</dbReference>
<comment type="similarity">
    <text evidence="1">Belongs to the ATP-dependent DNA ligase family.</text>
</comment>
<proteinExistence type="inferred from homology"/>
<dbReference type="PANTHER" id="PTHR45674:SF4">
    <property type="entry name" value="DNA LIGASE 1"/>
    <property type="match status" value="1"/>
</dbReference>
<keyword evidence="3 6" id="KW-0436">Ligase</keyword>
<comment type="catalytic activity">
    <reaction evidence="4">
        <text>ATP + (deoxyribonucleotide)n-3'-hydroxyl + 5'-phospho-(deoxyribonucleotide)m = (deoxyribonucleotide)n+m + AMP + diphosphate.</text>
        <dbReference type="EC" id="6.5.1.1"/>
    </reaction>
</comment>
<comment type="caution">
    <text evidence="6">The sequence shown here is derived from an EMBL/GenBank/DDBJ whole genome shotgun (WGS) entry which is preliminary data.</text>
</comment>
<dbReference type="Pfam" id="PF04679">
    <property type="entry name" value="DNA_ligase_A_C"/>
    <property type="match status" value="1"/>
</dbReference>
<accession>A0ABV5V131</accession>
<dbReference type="Gene3D" id="2.40.50.140">
    <property type="entry name" value="Nucleic acid-binding proteins"/>
    <property type="match status" value="1"/>
</dbReference>
<dbReference type="RefSeq" id="WP_141336982.1">
    <property type="nucleotide sequence ID" value="NZ_JBHMAX010000012.1"/>
</dbReference>
<organism evidence="6 7">
    <name type="scientific">Ornithinimicrobium kibberense</name>
    <dbReference type="NCBI Taxonomy" id="282060"/>
    <lineage>
        <taxon>Bacteria</taxon>
        <taxon>Bacillati</taxon>
        <taxon>Actinomycetota</taxon>
        <taxon>Actinomycetes</taxon>
        <taxon>Micrococcales</taxon>
        <taxon>Ornithinimicrobiaceae</taxon>
        <taxon>Ornithinimicrobium</taxon>
    </lineage>
</organism>